<dbReference type="RefSeq" id="WP_117953586.1">
    <property type="nucleotide sequence ID" value="NZ_QRAN01000006.1"/>
</dbReference>
<dbReference type="CDD" id="cd09111">
    <property type="entry name" value="PLDc_ymdC_like_1"/>
    <property type="match status" value="1"/>
</dbReference>
<feature type="domain" description="PLD phosphodiesterase" evidence="1">
    <location>
        <begin position="407"/>
        <end position="434"/>
    </location>
</feature>
<proteinExistence type="predicted"/>
<protein>
    <submittedName>
        <fullName evidence="2">Phospholipase D family protein</fullName>
    </submittedName>
</protein>
<name>A0A3L7E0J9_9GAMM</name>
<dbReference type="Proteomes" id="UP000265509">
    <property type="component" value="Unassembled WGS sequence"/>
</dbReference>
<accession>A0A3L7E0J9</accession>
<organism evidence="2 3">
    <name type="scientific">Seongchinamella sediminis</name>
    <dbReference type="NCBI Taxonomy" id="2283635"/>
    <lineage>
        <taxon>Bacteria</taxon>
        <taxon>Pseudomonadati</taxon>
        <taxon>Pseudomonadota</taxon>
        <taxon>Gammaproteobacteria</taxon>
        <taxon>Cellvibrionales</taxon>
        <taxon>Halieaceae</taxon>
        <taxon>Seongchinamella</taxon>
    </lineage>
</organism>
<gene>
    <name evidence="2" type="ORF">DWB85_07445</name>
</gene>
<keyword evidence="3" id="KW-1185">Reference proteome</keyword>
<dbReference type="Gene3D" id="3.30.870.10">
    <property type="entry name" value="Endonuclease Chain A"/>
    <property type="match status" value="2"/>
</dbReference>
<dbReference type="PANTHER" id="PTHR21248">
    <property type="entry name" value="CARDIOLIPIN SYNTHASE"/>
    <property type="match status" value="1"/>
</dbReference>
<dbReference type="PROSITE" id="PS50035">
    <property type="entry name" value="PLD"/>
    <property type="match status" value="2"/>
</dbReference>
<dbReference type="SUPFAM" id="SSF56024">
    <property type="entry name" value="Phospholipase D/nuclease"/>
    <property type="match status" value="2"/>
</dbReference>
<dbReference type="PANTHER" id="PTHR21248:SF12">
    <property type="entry name" value="CARDIOLIPIN SYNTHASE C"/>
    <property type="match status" value="1"/>
</dbReference>
<dbReference type="EMBL" id="QRAN01000006">
    <property type="protein sequence ID" value="RLQ22445.1"/>
    <property type="molecule type" value="Genomic_DNA"/>
</dbReference>
<dbReference type="AlphaFoldDB" id="A0A3L7E0J9"/>
<dbReference type="GO" id="GO:0032049">
    <property type="term" value="P:cardiolipin biosynthetic process"/>
    <property type="evidence" value="ECO:0007669"/>
    <property type="project" value="UniProtKB-ARBA"/>
</dbReference>
<comment type="caution">
    <text evidence="2">The sequence shown here is derived from an EMBL/GenBank/DDBJ whole genome shotgun (WGS) entry which is preliminary data.</text>
</comment>
<dbReference type="CDD" id="cd09113">
    <property type="entry name" value="PLDc_ymdC_like_2"/>
    <property type="match status" value="1"/>
</dbReference>
<evidence type="ECO:0000313" key="3">
    <source>
        <dbReference type="Proteomes" id="UP000265509"/>
    </source>
</evidence>
<evidence type="ECO:0000259" key="1">
    <source>
        <dbReference type="PROSITE" id="PS50035"/>
    </source>
</evidence>
<dbReference type="InterPro" id="IPR001736">
    <property type="entry name" value="PLipase_D/transphosphatidylase"/>
</dbReference>
<dbReference type="OrthoDB" id="9814092at2"/>
<sequence>MKIDPRPLGRNLRQLLPGFCALFLLVACASPVQRVELPVEQSYAPSADRFWQHLAGHSPREWFHLLNTHEEAYDWRITLIDSAHESIELETFLWKPDFSGAAFVSHLLAAADRGVRVRLLLDDSFTAREDQILRHLDAHPGISLRLYNPYAYRVPDMAGRALINAGDFNRVNHRMHNKTLIIDGWAVIVGGRNLADEYFGLHRDYNFRDMEVLAMGASVAQVSAHFDRFWNSGWSIPIAQLLGAASSEADLRQLRAELAALAGPVTSAGEDELAARWEQVAKHAVSGAALFMSDDPAADNPAAQADRPDQLAAEIRQAIDGTDSELIAISAYLVPTEALESTLEAAVDRGVRVRLLTNSMRSNNHLSAHAAYGKHIRDLLEAGVELYEVRADAHDRERYMQGPVADKKLGLHAKFLLLDQDRVFIGSSNLDPRSLQLNTEVGLMIHSAALNGKLRAAIADDFLPQNSWSVALEEGRLSWRNDSEVRYHSPSDSVFQQLESWFFGLLPIDSQM</sequence>
<dbReference type="Pfam" id="PF13091">
    <property type="entry name" value="PLDc_2"/>
    <property type="match status" value="2"/>
</dbReference>
<dbReference type="PROSITE" id="PS51257">
    <property type="entry name" value="PROKAR_LIPOPROTEIN"/>
    <property type="match status" value="1"/>
</dbReference>
<dbReference type="GO" id="GO:0030572">
    <property type="term" value="F:phosphatidyltransferase activity"/>
    <property type="evidence" value="ECO:0007669"/>
    <property type="project" value="UniProtKB-ARBA"/>
</dbReference>
<dbReference type="SMART" id="SM00155">
    <property type="entry name" value="PLDc"/>
    <property type="match status" value="2"/>
</dbReference>
<feature type="domain" description="PLD phosphodiesterase" evidence="1">
    <location>
        <begin position="171"/>
        <end position="198"/>
    </location>
</feature>
<evidence type="ECO:0000313" key="2">
    <source>
        <dbReference type="EMBL" id="RLQ22445.1"/>
    </source>
</evidence>
<reference evidence="2 3" key="1">
    <citation type="submission" date="2018-07" db="EMBL/GenBank/DDBJ databases">
        <title>Halioglobus sp. genome submission.</title>
        <authorList>
            <person name="Ye M.-Q."/>
            <person name="Du Z.-J."/>
        </authorList>
    </citation>
    <scope>NUCLEOTIDE SEQUENCE [LARGE SCALE GENOMIC DNA]</scope>
    <source>
        <strain evidence="2 3">U0301</strain>
    </source>
</reference>
<dbReference type="InterPro" id="IPR025202">
    <property type="entry name" value="PLD-like_dom"/>
</dbReference>